<dbReference type="Proteomes" id="UP000426265">
    <property type="component" value="Unassembled WGS sequence"/>
</dbReference>
<evidence type="ECO:0000313" key="3">
    <source>
        <dbReference type="Proteomes" id="UP000426265"/>
    </source>
</evidence>
<gene>
    <name evidence="2" type="ORF">AN1_LOCUS25629</name>
</gene>
<dbReference type="PANTHER" id="PTHR31293">
    <property type="entry name" value="RNI-LIKE SUPERFAMILY PROTEIN"/>
    <property type="match status" value="1"/>
</dbReference>
<feature type="domain" description="F-box" evidence="1">
    <location>
        <begin position="27"/>
        <end position="62"/>
    </location>
</feature>
<dbReference type="SUPFAM" id="SSF81383">
    <property type="entry name" value="F-box domain"/>
    <property type="match status" value="1"/>
</dbReference>
<dbReference type="Pfam" id="PF07723">
    <property type="entry name" value="LRR_2"/>
    <property type="match status" value="1"/>
</dbReference>
<evidence type="ECO:0000259" key="1">
    <source>
        <dbReference type="Pfam" id="PF00646"/>
    </source>
</evidence>
<dbReference type="Pfam" id="PF00646">
    <property type="entry name" value="F-box"/>
    <property type="match status" value="1"/>
</dbReference>
<dbReference type="InterPro" id="IPR055294">
    <property type="entry name" value="FBL60-like"/>
</dbReference>
<accession>A0A654GBN7</accession>
<name>A0A654GBN7_ARATH</name>
<reference evidence="2 3" key="1">
    <citation type="submission" date="2019-11" db="EMBL/GenBank/DDBJ databases">
        <authorList>
            <person name="Jiao W.-B."/>
            <person name="Schneeberger K."/>
        </authorList>
    </citation>
    <scope>NUCLEOTIDE SEQUENCE [LARGE SCALE GENOMIC DNA]</scope>
    <source>
        <strain evidence="3">cv. An-1</strain>
    </source>
</reference>
<evidence type="ECO:0000313" key="2">
    <source>
        <dbReference type="EMBL" id="VYS70245.1"/>
    </source>
</evidence>
<organism evidence="2 3">
    <name type="scientific">Arabidopsis thaliana</name>
    <name type="common">Mouse-ear cress</name>
    <dbReference type="NCBI Taxonomy" id="3702"/>
    <lineage>
        <taxon>Eukaryota</taxon>
        <taxon>Viridiplantae</taxon>
        <taxon>Streptophyta</taxon>
        <taxon>Embryophyta</taxon>
        <taxon>Tracheophyta</taxon>
        <taxon>Spermatophyta</taxon>
        <taxon>Magnoliopsida</taxon>
        <taxon>eudicotyledons</taxon>
        <taxon>Gunneridae</taxon>
        <taxon>Pentapetalae</taxon>
        <taxon>rosids</taxon>
        <taxon>malvids</taxon>
        <taxon>Brassicales</taxon>
        <taxon>Brassicaceae</taxon>
        <taxon>Camelineae</taxon>
        <taxon>Arabidopsis</taxon>
    </lineage>
</organism>
<dbReference type="InterPro" id="IPR032675">
    <property type="entry name" value="LRR_dom_sf"/>
</dbReference>
<dbReference type="SUPFAM" id="SSF52047">
    <property type="entry name" value="RNI-like"/>
    <property type="match status" value="1"/>
</dbReference>
<dbReference type="InterPro" id="IPR001810">
    <property type="entry name" value="F-box_dom"/>
</dbReference>
<sequence>MVRRKKSKQACSKGLNQRLKEDRISQFYESLLCQILNYLPTKDVVKTSVLSTRWRSLWLLVPSLELDSRDFSDFNTFVSFCDRYFDSNRVLCINKLKLTISENEEDGFYLKSWIDAAAKRKIQHLDVQFLPQFHKIHFNLYKCEALVSLRLFEVSLDKGRIFSFPCMKTMHLEDNVYPNEATFKELISCCPVLEDLTISFWFRFTDS</sequence>
<protein>
    <recommendedName>
        <fullName evidence="1">F-box domain-containing protein</fullName>
    </recommendedName>
</protein>
<dbReference type="AlphaFoldDB" id="A0A654GBN7"/>
<dbReference type="InterPro" id="IPR053781">
    <property type="entry name" value="F-box_AtFBL13-like"/>
</dbReference>
<dbReference type="InterPro" id="IPR013101">
    <property type="entry name" value="LRR_PRU1-like"/>
</dbReference>
<dbReference type="ExpressionAtlas" id="A0A654GBN7">
    <property type="expression patterns" value="baseline"/>
</dbReference>
<dbReference type="EMBL" id="CACRSJ010000110">
    <property type="protein sequence ID" value="VYS70245.1"/>
    <property type="molecule type" value="Genomic_DNA"/>
</dbReference>
<dbReference type="InterPro" id="IPR036047">
    <property type="entry name" value="F-box-like_dom_sf"/>
</dbReference>
<dbReference type="PANTHER" id="PTHR31293:SF12">
    <property type="entry name" value="RNI-LIKE SUPERFAMILY PROTEIN"/>
    <property type="match status" value="1"/>
</dbReference>
<dbReference type="CDD" id="cd22160">
    <property type="entry name" value="F-box_AtFBL13-like"/>
    <property type="match status" value="1"/>
</dbReference>
<dbReference type="Gene3D" id="3.80.10.10">
    <property type="entry name" value="Ribonuclease Inhibitor"/>
    <property type="match status" value="1"/>
</dbReference>
<proteinExistence type="predicted"/>